<name>A0A9W4UTY9_9PLEO</name>
<keyword evidence="2" id="KW-1185">Reference proteome</keyword>
<comment type="caution">
    <text evidence="1">The sequence shown here is derived from an EMBL/GenBank/DDBJ whole genome shotgun (WGS) entry which is preliminary data.</text>
</comment>
<accession>A0A9W4UTY9</accession>
<sequence length="164" mass="18030">MGLGTAARSMPSRVLRIALVALSSISSSKSSWSMERPALEKRLRILWCSSLDSSPRWLANVAEYAISMEMAWPWRRGTEGESCSLYQLCSSAKVRLTHFVERAPCVTIGDDTVQTNLVKVRSLQLQHLVDASTVDLICSLTDFLGSIIGTTKACLNQLLAVLVK</sequence>
<evidence type="ECO:0000313" key="2">
    <source>
        <dbReference type="Proteomes" id="UP001152607"/>
    </source>
</evidence>
<protein>
    <submittedName>
        <fullName evidence="1">Uncharacterized protein</fullName>
    </submittedName>
</protein>
<dbReference type="AlphaFoldDB" id="A0A9W4UTY9"/>
<dbReference type="EMBL" id="CAOQHR010000012">
    <property type="protein sequence ID" value="CAI6341799.1"/>
    <property type="molecule type" value="Genomic_DNA"/>
</dbReference>
<dbReference type="Proteomes" id="UP001152607">
    <property type="component" value="Unassembled WGS sequence"/>
</dbReference>
<reference evidence="1" key="1">
    <citation type="submission" date="2023-01" db="EMBL/GenBank/DDBJ databases">
        <authorList>
            <person name="Van Ghelder C."/>
            <person name="Rancurel C."/>
        </authorList>
    </citation>
    <scope>NUCLEOTIDE SEQUENCE</scope>
    <source>
        <strain evidence="1">CNCM I-4278</strain>
    </source>
</reference>
<proteinExistence type="predicted"/>
<organism evidence="1 2">
    <name type="scientific">Periconia digitata</name>
    <dbReference type="NCBI Taxonomy" id="1303443"/>
    <lineage>
        <taxon>Eukaryota</taxon>
        <taxon>Fungi</taxon>
        <taxon>Dikarya</taxon>
        <taxon>Ascomycota</taxon>
        <taxon>Pezizomycotina</taxon>
        <taxon>Dothideomycetes</taxon>
        <taxon>Pleosporomycetidae</taxon>
        <taxon>Pleosporales</taxon>
        <taxon>Massarineae</taxon>
        <taxon>Periconiaceae</taxon>
        <taxon>Periconia</taxon>
    </lineage>
</organism>
<gene>
    <name evidence="1" type="ORF">PDIGIT_LOCUS14999</name>
</gene>
<evidence type="ECO:0000313" key="1">
    <source>
        <dbReference type="EMBL" id="CAI6341799.1"/>
    </source>
</evidence>